<comment type="caution">
    <text evidence="7">The sequence shown here is derived from an EMBL/GenBank/DDBJ whole genome shotgun (WGS) entry which is preliminary data.</text>
</comment>
<reference evidence="8" key="1">
    <citation type="journal article" date="2019" name="Int. J. Syst. Evol. Microbiol.">
        <title>The Global Catalogue of Microorganisms (GCM) 10K type strain sequencing project: providing services to taxonomists for standard genome sequencing and annotation.</title>
        <authorList>
            <consortium name="The Broad Institute Genomics Platform"/>
            <consortium name="The Broad Institute Genome Sequencing Center for Infectious Disease"/>
            <person name="Wu L."/>
            <person name="Ma J."/>
        </authorList>
    </citation>
    <scope>NUCLEOTIDE SEQUENCE [LARGE SCALE GENOMIC DNA]</scope>
    <source>
        <strain evidence="8">CGMCC 1.7003</strain>
    </source>
</reference>
<dbReference type="PANTHER" id="PTHR43483:SF3">
    <property type="entry name" value="MEMBRANE TRANSPORTER PROTEIN HI_0806-RELATED"/>
    <property type="match status" value="1"/>
</dbReference>
<protein>
    <recommendedName>
        <fullName evidence="6">Probable membrane transporter protein</fullName>
    </recommendedName>
</protein>
<comment type="similarity">
    <text evidence="2 6">Belongs to the 4-toluene sulfonate uptake permease (TSUP) (TC 2.A.102) family.</text>
</comment>
<keyword evidence="3 6" id="KW-0812">Transmembrane</keyword>
<comment type="subcellular location">
    <subcellularLocation>
        <location evidence="6">Cell membrane</location>
        <topology evidence="6">Multi-pass membrane protein</topology>
    </subcellularLocation>
    <subcellularLocation>
        <location evidence="1">Membrane</location>
        <topology evidence="1">Multi-pass membrane protein</topology>
    </subcellularLocation>
</comment>
<dbReference type="PANTHER" id="PTHR43483">
    <property type="entry name" value="MEMBRANE TRANSPORTER PROTEIN HI_0806-RELATED"/>
    <property type="match status" value="1"/>
</dbReference>
<gene>
    <name evidence="7" type="ORF">GCM10010919_03150</name>
</gene>
<organism evidence="7 8">
    <name type="scientific">Alishewanella longhuensis</name>
    <dbReference type="NCBI Taxonomy" id="1091037"/>
    <lineage>
        <taxon>Bacteria</taxon>
        <taxon>Pseudomonadati</taxon>
        <taxon>Pseudomonadota</taxon>
        <taxon>Gammaproteobacteria</taxon>
        <taxon>Alteromonadales</taxon>
        <taxon>Alteromonadaceae</taxon>
        <taxon>Alishewanella</taxon>
    </lineage>
</organism>
<dbReference type="RefSeq" id="WP_189429427.1">
    <property type="nucleotide sequence ID" value="NZ_BNAO01000001.1"/>
</dbReference>
<evidence type="ECO:0000256" key="2">
    <source>
        <dbReference type="ARBA" id="ARBA00009142"/>
    </source>
</evidence>
<evidence type="ECO:0000256" key="5">
    <source>
        <dbReference type="ARBA" id="ARBA00023136"/>
    </source>
</evidence>
<evidence type="ECO:0000256" key="4">
    <source>
        <dbReference type="ARBA" id="ARBA00022989"/>
    </source>
</evidence>
<feature type="transmembrane region" description="Helical" evidence="6">
    <location>
        <begin position="48"/>
        <end position="66"/>
    </location>
</feature>
<dbReference type="Pfam" id="PF01925">
    <property type="entry name" value="TauE"/>
    <property type="match status" value="1"/>
</dbReference>
<feature type="transmembrane region" description="Helical" evidence="6">
    <location>
        <begin position="137"/>
        <end position="159"/>
    </location>
</feature>
<sequence length="266" mass="27167">MAIEWILAFLALGLFAGFMAGLLGIGGGGIMVPMLTTIFLAMGLTAEHVVHLALGTSMAAIVMTSISSMRAHHARGGVLWPIVKSMAPGVIIGTFAATFLAAKISAQHLAIFFALFMGYVALNMLRPKKAAPAQPKAVGKVELATVGGGIGVVSALVSIGGGSLTVPYLSWRGIALKNAIGTSAAVGLPISLAGALGYLLQSQPGQDLPFAVGMVYLPGVLLMSAASFITAPVGAKLAHKLPVATLKKVFAVLLILLSLKMLLSVI</sequence>
<feature type="transmembrane region" description="Helical" evidence="6">
    <location>
        <begin position="78"/>
        <end position="102"/>
    </location>
</feature>
<feature type="transmembrane region" description="Helical" evidence="6">
    <location>
        <begin position="179"/>
        <end position="201"/>
    </location>
</feature>
<evidence type="ECO:0000313" key="8">
    <source>
        <dbReference type="Proteomes" id="UP000659697"/>
    </source>
</evidence>
<dbReference type="EMBL" id="BNAO01000001">
    <property type="protein sequence ID" value="GHG60049.1"/>
    <property type="molecule type" value="Genomic_DNA"/>
</dbReference>
<keyword evidence="5 6" id="KW-0472">Membrane</keyword>
<keyword evidence="6" id="KW-1003">Cell membrane</keyword>
<name>A0ABQ3KU32_9ALTE</name>
<evidence type="ECO:0000256" key="6">
    <source>
        <dbReference type="RuleBase" id="RU363041"/>
    </source>
</evidence>
<keyword evidence="4 6" id="KW-1133">Transmembrane helix</keyword>
<evidence type="ECO:0000313" key="7">
    <source>
        <dbReference type="EMBL" id="GHG60049.1"/>
    </source>
</evidence>
<feature type="transmembrane region" description="Helical" evidence="6">
    <location>
        <begin position="208"/>
        <end position="229"/>
    </location>
</feature>
<feature type="transmembrane region" description="Helical" evidence="6">
    <location>
        <begin position="249"/>
        <end position="265"/>
    </location>
</feature>
<accession>A0ABQ3KU32</accession>
<dbReference type="InterPro" id="IPR002781">
    <property type="entry name" value="TM_pro_TauE-like"/>
</dbReference>
<feature type="transmembrane region" description="Helical" evidence="6">
    <location>
        <begin position="108"/>
        <end position="125"/>
    </location>
</feature>
<dbReference type="Proteomes" id="UP000659697">
    <property type="component" value="Unassembled WGS sequence"/>
</dbReference>
<proteinExistence type="inferred from homology"/>
<keyword evidence="8" id="KW-1185">Reference proteome</keyword>
<evidence type="ECO:0000256" key="3">
    <source>
        <dbReference type="ARBA" id="ARBA00022692"/>
    </source>
</evidence>
<evidence type="ECO:0000256" key="1">
    <source>
        <dbReference type="ARBA" id="ARBA00004141"/>
    </source>
</evidence>